<accession>A0A4Q7VNE6</accession>
<protein>
    <submittedName>
        <fullName evidence="4">Iron complex transport system substrate-binding protein</fullName>
    </submittedName>
</protein>
<evidence type="ECO:0000259" key="3">
    <source>
        <dbReference type="PROSITE" id="PS50983"/>
    </source>
</evidence>
<dbReference type="InterPro" id="IPR054828">
    <property type="entry name" value="Vit_B12_bind_prot"/>
</dbReference>
<feature type="signal peptide" evidence="2">
    <location>
        <begin position="1"/>
        <end position="37"/>
    </location>
</feature>
<feature type="chain" id="PRO_5020951058" evidence="2">
    <location>
        <begin position="38"/>
        <end position="307"/>
    </location>
</feature>
<comment type="caution">
    <text evidence="4">The sequence shown here is derived from an EMBL/GenBank/DDBJ whole genome shotgun (WGS) entry which is preliminary data.</text>
</comment>
<dbReference type="PANTHER" id="PTHR30535:SF34">
    <property type="entry name" value="MOLYBDATE-BINDING PROTEIN MOLA"/>
    <property type="match status" value="1"/>
</dbReference>
<dbReference type="Proteomes" id="UP000293671">
    <property type="component" value="Unassembled WGS sequence"/>
</dbReference>
<dbReference type="AlphaFoldDB" id="A0A4Q7VNE6"/>
<keyword evidence="1 2" id="KW-0732">Signal</keyword>
<feature type="domain" description="Fe/B12 periplasmic-binding" evidence="3">
    <location>
        <begin position="58"/>
        <end position="307"/>
    </location>
</feature>
<keyword evidence="5" id="KW-1185">Reference proteome</keyword>
<dbReference type="Pfam" id="PF01497">
    <property type="entry name" value="Peripla_BP_2"/>
    <property type="match status" value="1"/>
</dbReference>
<reference evidence="4 5" key="1">
    <citation type="submission" date="2019-02" db="EMBL/GenBank/DDBJ databases">
        <title>Genomic Encyclopedia of Type Strains, Phase IV (KMG-IV): sequencing the most valuable type-strain genomes for metagenomic binning, comparative biology and taxonomic classification.</title>
        <authorList>
            <person name="Goeker M."/>
        </authorList>
    </citation>
    <scope>NUCLEOTIDE SEQUENCE [LARGE SCALE GENOMIC DNA]</scope>
    <source>
        <strain evidence="4 5">DSM 19570</strain>
    </source>
</reference>
<sequence>MRGGGVVQFQAEDAGAGGMRAAAFVLAALLAVTAAHAAPVSTTDDLGNTITLPQPARRVVSLAPHLTELAYAAGGGAALVGVGRYGDYPAAVRKLPQVGDAYALNLEAIAALKPDLVLLWGSGTNERAKAQLRALRIPVYESEIRSVEGIASALRAIGALLGTEPAAQAAAGQLQLDWQSLGEQYAKRAPVRVFYQLWHEPLMTLNGEHLISSAIATCGGVNVFATLPTLTSTVSWEAAVKADPQLIATAGAQADDAHLEGWQRFSSRVSAVRDGRYALLPGELIARMGPRFVLGARQLCEAIDKVR</sequence>
<dbReference type="NCBIfam" id="NF038402">
    <property type="entry name" value="TroA_like"/>
    <property type="match status" value="1"/>
</dbReference>
<dbReference type="PROSITE" id="PS50983">
    <property type="entry name" value="FE_B12_PBP"/>
    <property type="match status" value="1"/>
</dbReference>
<dbReference type="Gene3D" id="3.40.50.1980">
    <property type="entry name" value="Nitrogenase molybdenum iron protein domain"/>
    <property type="match status" value="2"/>
</dbReference>
<name>A0A4Q7VNE6_9BURK</name>
<dbReference type="EMBL" id="SHKP01000006">
    <property type="protein sequence ID" value="RZT97658.1"/>
    <property type="molecule type" value="Genomic_DNA"/>
</dbReference>
<dbReference type="PANTHER" id="PTHR30535">
    <property type="entry name" value="VITAMIN B12-BINDING PROTEIN"/>
    <property type="match status" value="1"/>
</dbReference>
<evidence type="ECO:0000313" key="4">
    <source>
        <dbReference type="EMBL" id="RZT97658.1"/>
    </source>
</evidence>
<evidence type="ECO:0000256" key="2">
    <source>
        <dbReference type="SAM" id="SignalP"/>
    </source>
</evidence>
<organism evidence="4 5">
    <name type="scientific">Rivibacter subsaxonicus</name>
    <dbReference type="NCBI Taxonomy" id="457575"/>
    <lineage>
        <taxon>Bacteria</taxon>
        <taxon>Pseudomonadati</taxon>
        <taxon>Pseudomonadota</taxon>
        <taxon>Betaproteobacteria</taxon>
        <taxon>Burkholderiales</taxon>
        <taxon>Rivibacter</taxon>
    </lineage>
</organism>
<dbReference type="InterPro" id="IPR002491">
    <property type="entry name" value="ABC_transptr_periplasmic_BD"/>
</dbReference>
<evidence type="ECO:0000256" key="1">
    <source>
        <dbReference type="ARBA" id="ARBA00022729"/>
    </source>
</evidence>
<proteinExistence type="predicted"/>
<dbReference type="InterPro" id="IPR050902">
    <property type="entry name" value="ABC_Transporter_SBP"/>
</dbReference>
<gene>
    <name evidence="4" type="ORF">EV670_2050</name>
</gene>
<dbReference type="SUPFAM" id="SSF53807">
    <property type="entry name" value="Helical backbone' metal receptor"/>
    <property type="match status" value="1"/>
</dbReference>
<evidence type="ECO:0000313" key="5">
    <source>
        <dbReference type="Proteomes" id="UP000293671"/>
    </source>
</evidence>